<dbReference type="RefSeq" id="WP_216376518.1">
    <property type="nucleotide sequence ID" value="NZ_JAGRYT010000003.1"/>
</dbReference>
<gene>
    <name evidence="1" type="ORF">KC222_16195</name>
</gene>
<keyword evidence="2" id="KW-1185">Reference proteome</keyword>
<evidence type="ECO:0000313" key="1">
    <source>
        <dbReference type="EMBL" id="MBU4683547.1"/>
    </source>
</evidence>
<protein>
    <submittedName>
        <fullName evidence="1">LuxR family transcriptional regulator</fullName>
    </submittedName>
</protein>
<proteinExistence type="predicted"/>
<evidence type="ECO:0000313" key="2">
    <source>
        <dbReference type="Proteomes" id="UP000686327"/>
    </source>
</evidence>
<organism evidence="1 2">
    <name type="scientific">Cedecea davisae</name>
    <dbReference type="NCBI Taxonomy" id="158484"/>
    <lineage>
        <taxon>Bacteria</taxon>
        <taxon>Pseudomonadati</taxon>
        <taxon>Pseudomonadota</taxon>
        <taxon>Gammaproteobacteria</taxon>
        <taxon>Enterobacterales</taxon>
        <taxon>Enterobacteriaceae</taxon>
        <taxon>Cedecea</taxon>
    </lineage>
</organism>
<dbReference type="EMBL" id="JAGRYU010000030">
    <property type="protein sequence ID" value="MBU4683547.1"/>
    <property type="molecule type" value="Genomic_DNA"/>
</dbReference>
<dbReference type="Proteomes" id="UP000686327">
    <property type="component" value="Unassembled WGS sequence"/>
</dbReference>
<accession>A0ABS6DKH5</accession>
<sequence length="188" mass="22059">MVNATLLVTQDYYLFQGIKNCLPETLQLQTVDRRIFSSGYQEYSLLVDSRLPLFFWQNIVISADKTGARIRCIILDMRHSEIPPLRLKQSLDMSTPYRDIEAILTQLRRIKPEVAAKEWFREMRLSGEERAMMRLLRLGVPMEQAAVKLNTSLKSLYRRRIELYQRLGLASFNEACLLIFRNEPPDYP</sequence>
<name>A0ABS6DKH5_9ENTR</name>
<reference evidence="2" key="1">
    <citation type="submission" date="2023-07" db="EMBL/GenBank/DDBJ databases">
        <title>Cedecea davisae an AmpC producer and its therapeutic implications.</title>
        <authorList>
            <person name="Notter J."/>
        </authorList>
    </citation>
    <scope>NUCLEOTIDE SEQUENCE [LARGE SCALE GENOMIC DNA]</scope>
    <source>
        <strain evidence="2">1</strain>
    </source>
</reference>
<comment type="caution">
    <text evidence="1">The sequence shown here is derived from an EMBL/GenBank/DDBJ whole genome shotgun (WGS) entry which is preliminary data.</text>
</comment>